<evidence type="ECO:0000256" key="1">
    <source>
        <dbReference type="ARBA" id="ARBA00004167"/>
    </source>
</evidence>
<dbReference type="AlphaFoldDB" id="A0A507B8C7"/>
<evidence type="ECO:0000313" key="10">
    <source>
        <dbReference type="Proteomes" id="UP000319257"/>
    </source>
</evidence>
<proteinExistence type="inferred from homology"/>
<organism evidence="9 10">
    <name type="scientific">Thyridium curvatum</name>
    <dbReference type="NCBI Taxonomy" id="1093900"/>
    <lineage>
        <taxon>Eukaryota</taxon>
        <taxon>Fungi</taxon>
        <taxon>Dikarya</taxon>
        <taxon>Ascomycota</taxon>
        <taxon>Pezizomycotina</taxon>
        <taxon>Sordariomycetes</taxon>
        <taxon>Sordariomycetidae</taxon>
        <taxon>Thyridiales</taxon>
        <taxon>Thyridiaceae</taxon>
        <taxon>Thyridium</taxon>
    </lineage>
</organism>
<keyword evidence="6" id="KW-0325">Glycoprotein</keyword>
<dbReference type="PANTHER" id="PTHR33365:SF7">
    <property type="entry name" value="TAT PATHWAY SIGNAL SEQUENCE"/>
    <property type="match status" value="1"/>
</dbReference>
<evidence type="ECO:0000313" key="9">
    <source>
        <dbReference type="EMBL" id="TPX13321.1"/>
    </source>
</evidence>
<dbReference type="EMBL" id="SKBQ01000035">
    <property type="protein sequence ID" value="TPX13321.1"/>
    <property type="molecule type" value="Genomic_DNA"/>
</dbReference>
<dbReference type="InParanoid" id="A0A507B8C7"/>
<dbReference type="GeneID" id="41973741"/>
<dbReference type="RefSeq" id="XP_030995032.1">
    <property type="nucleotide sequence ID" value="XM_031140911.1"/>
</dbReference>
<evidence type="ECO:0000256" key="3">
    <source>
        <dbReference type="ARBA" id="ARBA00022989"/>
    </source>
</evidence>
<evidence type="ECO:0000256" key="2">
    <source>
        <dbReference type="ARBA" id="ARBA00022692"/>
    </source>
</evidence>
<comment type="subcellular location">
    <subcellularLocation>
        <location evidence="1">Membrane</location>
        <topology evidence="1">Single-pass membrane protein</topology>
    </subcellularLocation>
</comment>
<evidence type="ECO:0000256" key="8">
    <source>
        <dbReference type="SAM" id="Phobius"/>
    </source>
</evidence>
<dbReference type="OrthoDB" id="3687641at2759"/>
<dbReference type="Pfam" id="PF11807">
    <property type="entry name" value="UstYa"/>
    <property type="match status" value="1"/>
</dbReference>
<name>A0A507B8C7_9PEZI</name>
<dbReference type="InterPro" id="IPR021765">
    <property type="entry name" value="UstYa-like"/>
</dbReference>
<accession>A0A507B8C7</accession>
<evidence type="ECO:0000256" key="5">
    <source>
        <dbReference type="ARBA" id="ARBA00023136"/>
    </source>
</evidence>
<dbReference type="Proteomes" id="UP000319257">
    <property type="component" value="Unassembled WGS sequence"/>
</dbReference>
<protein>
    <recommendedName>
        <fullName evidence="11">Tat pathway signal sequence</fullName>
    </recommendedName>
</protein>
<comment type="caution">
    <text evidence="9">The sequence shown here is derived from an EMBL/GenBank/DDBJ whole genome shotgun (WGS) entry which is preliminary data.</text>
</comment>
<keyword evidence="2 8" id="KW-0812">Transmembrane</keyword>
<evidence type="ECO:0008006" key="11">
    <source>
        <dbReference type="Google" id="ProtNLM"/>
    </source>
</evidence>
<feature type="transmembrane region" description="Helical" evidence="8">
    <location>
        <begin position="75"/>
        <end position="94"/>
    </location>
</feature>
<comment type="similarity">
    <text evidence="7">Belongs to the ustYa family.</text>
</comment>
<gene>
    <name evidence="9" type="ORF">E0L32_006294</name>
</gene>
<evidence type="ECO:0000256" key="7">
    <source>
        <dbReference type="ARBA" id="ARBA00035112"/>
    </source>
</evidence>
<dbReference type="PANTHER" id="PTHR33365">
    <property type="entry name" value="YALI0B05434P"/>
    <property type="match status" value="1"/>
</dbReference>
<keyword evidence="4" id="KW-0843">Virulence</keyword>
<dbReference type="GO" id="GO:0016020">
    <property type="term" value="C:membrane"/>
    <property type="evidence" value="ECO:0007669"/>
    <property type="project" value="UniProtKB-SubCell"/>
</dbReference>
<keyword evidence="10" id="KW-1185">Reference proteome</keyword>
<evidence type="ECO:0000256" key="6">
    <source>
        <dbReference type="ARBA" id="ARBA00023180"/>
    </source>
</evidence>
<reference evidence="9 10" key="1">
    <citation type="submission" date="2019-06" db="EMBL/GenBank/DDBJ databases">
        <title>Draft genome sequence of the filamentous fungus Phialemoniopsis curvata isolated from diesel fuel.</title>
        <authorList>
            <person name="Varaljay V.A."/>
            <person name="Lyon W.J."/>
            <person name="Crouch A.L."/>
            <person name="Drake C.E."/>
            <person name="Hollomon J.M."/>
            <person name="Nadeau L.J."/>
            <person name="Nunn H.S."/>
            <person name="Stevenson B.S."/>
            <person name="Bojanowski C.L."/>
            <person name="Crookes-Goodson W.J."/>
        </authorList>
    </citation>
    <scope>NUCLEOTIDE SEQUENCE [LARGE SCALE GENOMIC DNA]</scope>
    <source>
        <strain evidence="9 10">D216</strain>
    </source>
</reference>
<keyword evidence="5 8" id="KW-0472">Membrane</keyword>
<keyword evidence="3 8" id="KW-1133">Transmembrane helix</keyword>
<sequence>MLPYRGFKHVRWLKMPLTNLGKGNGFTKIPTDDKTGQAMSYEDIDSEDGLLSKHQTQPQLDRRTTSTSRIHSYSFLGHFVLVCTYTVVFFVLASRGRWFHDLRKDIVHSPANSIVEYESKVFNPGLCLRGPFSAEPSEESDRAWSELVENAHVRISGEDLRRINKTSIPLPDEEDTYWGTLGVIHELHCLKRIRQYVYKDHYFPDLNPHQEMLNHWHTRHCIEILRQAAMCRGDVSLITMFWSDDTASPVADFNVPHSCVNFDAIQDWAKERSFNPMKPGYLRHPTLGVYLLSRFSF</sequence>
<dbReference type="GO" id="GO:0043386">
    <property type="term" value="P:mycotoxin biosynthetic process"/>
    <property type="evidence" value="ECO:0007669"/>
    <property type="project" value="InterPro"/>
</dbReference>
<evidence type="ECO:0000256" key="4">
    <source>
        <dbReference type="ARBA" id="ARBA00023026"/>
    </source>
</evidence>